<dbReference type="InterPro" id="IPR015943">
    <property type="entry name" value="WD40/YVTN_repeat-like_dom_sf"/>
</dbReference>
<evidence type="ECO:0000313" key="7">
    <source>
        <dbReference type="Proteomes" id="UP000053240"/>
    </source>
</evidence>
<name>A0A0N0PFE3_PAPMA</name>
<proteinExistence type="predicted"/>
<organism evidence="6 7">
    <name type="scientific">Papilio machaon</name>
    <name type="common">Old World swallowtail butterfly</name>
    <dbReference type="NCBI Taxonomy" id="76193"/>
    <lineage>
        <taxon>Eukaryota</taxon>
        <taxon>Metazoa</taxon>
        <taxon>Ecdysozoa</taxon>
        <taxon>Arthropoda</taxon>
        <taxon>Hexapoda</taxon>
        <taxon>Insecta</taxon>
        <taxon>Pterygota</taxon>
        <taxon>Neoptera</taxon>
        <taxon>Endopterygota</taxon>
        <taxon>Lepidoptera</taxon>
        <taxon>Glossata</taxon>
        <taxon>Ditrysia</taxon>
        <taxon>Papilionoidea</taxon>
        <taxon>Papilionidae</taxon>
        <taxon>Papilioninae</taxon>
        <taxon>Papilio</taxon>
    </lineage>
</organism>
<evidence type="ECO:0000313" key="6">
    <source>
        <dbReference type="EMBL" id="KPJ21144.1"/>
    </source>
</evidence>
<dbReference type="GO" id="GO:0097730">
    <property type="term" value="C:non-motile cilium"/>
    <property type="evidence" value="ECO:0007669"/>
    <property type="project" value="TreeGrafter"/>
</dbReference>
<dbReference type="EMBL" id="LADJ01026957">
    <property type="protein sequence ID" value="KPJ21144.1"/>
    <property type="molecule type" value="Genomic_DNA"/>
</dbReference>
<keyword evidence="2" id="KW-0963">Cytoplasm</keyword>
<gene>
    <name evidence="6" type="ORF">RR48_00086</name>
</gene>
<dbReference type="Pfam" id="PF24797">
    <property type="entry name" value="Beta-prop_WDR35_TULP_N"/>
    <property type="match status" value="1"/>
</dbReference>
<reference evidence="6 7" key="1">
    <citation type="journal article" date="2015" name="Nat. Commun.">
        <title>Outbred genome sequencing and CRISPR/Cas9 gene editing in butterflies.</title>
        <authorList>
            <person name="Li X."/>
            <person name="Fan D."/>
            <person name="Zhang W."/>
            <person name="Liu G."/>
            <person name="Zhang L."/>
            <person name="Zhao L."/>
            <person name="Fang X."/>
            <person name="Chen L."/>
            <person name="Dong Y."/>
            <person name="Chen Y."/>
            <person name="Ding Y."/>
            <person name="Zhao R."/>
            <person name="Feng M."/>
            <person name="Zhu Y."/>
            <person name="Feng Y."/>
            <person name="Jiang X."/>
            <person name="Zhu D."/>
            <person name="Xiang H."/>
            <person name="Feng X."/>
            <person name="Li S."/>
            <person name="Wang J."/>
            <person name="Zhang G."/>
            <person name="Kronforst M.R."/>
            <person name="Wang W."/>
        </authorList>
    </citation>
    <scope>NUCLEOTIDE SEQUENCE [LARGE SCALE GENOMIC DNA]</scope>
    <source>
        <strain evidence="6">Ya'a_city_454_Pm</strain>
        <tissue evidence="6">Whole body</tissue>
    </source>
</reference>
<keyword evidence="4" id="KW-0677">Repeat</keyword>
<protein>
    <submittedName>
        <fullName evidence="6">WD repeat-containing protein 35</fullName>
    </submittedName>
</protein>
<accession>A0A0N0PFE3</accession>
<dbReference type="InterPro" id="IPR039857">
    <property type="entry name" value="Ift122/121"/>
</dbReference>
<comment type="subcellular location">
    <subcellularLocation>
        <location evidence="1">Cytoplasm</location>
    </subcellularLocation>
</comment>
<dbReference type="SUPFAM" id="SSF50978">
    <property type="entry name" value="WD40 repeat-like"/>
    <property type="match status" value="1"/>
</dbReference>
<dbReference type="InParanoid" id="A0A0N0PFE3"/>
<dbReference type="STRING" id="76193.A0A0N0PFE3"/>
<dbReference type="InterPro" id="IPR056159">
    <property type="entry name" value="Beta-prop_IFT121_TULP_N"/>
</dbReference>
<sequence>MTIIDCHWNHNGTILATAGCTKEQANVIQFFTAYGEQVRTLRVPGGSMRALSWERCSLRLAIAIDSYIYFANVKPDHKYAYYGNTLAFVSDTDTVTFWDTVTHQVLMSK</sequence>
<dbReference type="GO" id="GO:0005737">
    <property type="term" value="C:cytoplasm"/>
    <property type="evidence" value="ECO:0007669"/>
    <property type="project" value="UniProtKB-SubCell"/>
</dbReference>
<dbReference type="Proteomes" id="UP000053240">
    <property type="component" value="Unassembled WGS sequence"/>
</dbReference>
<dbReference type="AlphaFoldDB" id="A0A0N0PFE3"/>
<dbReference type="GO" id="GO:1905515">
    <property type="term" value="P:non-motile cilium assembly"/>
    <property type="evidence" value="ECO:0007669"/>
    <property type="project" value="TreeGrafter"/>
</dbReference>
<evidence type="ECO:0000256" key="3">
    <source>
        <dbReference type="ARBA" id="ARBA00022574"/>
    </source>
</evidence>
<dbReference type="Gene3D" id="2.130.10.10">
    <property type="entry name" value="YVTN repeat-like/Quinoprotein amine dehydrogenase"/>
    <property type="match status" value="1"/>
</dbReference>
<evidence type="ECO:0000259" key="5">
    <source>
        <dbReference type="Pfam" id="PF24797"/>
    </source>
</evidence>
<dbReference type="GO" id="GO:0030991">
    <property type="term" value="C:intraciliary transport particle A"/>
    <property type="evidence" value="ECO:0007669"/>
    <property type="project" value="TreeGrafter"/>
</dbReference>
<keyword evidence="3" id="KW-0853">WD repeat</keyword>
<dbReference type="PANTHER" id="PTHR12764">
    <property type="entry name" value="WD REPEAT DOMAIN-RELATED"/>
    <property type="match status" value="1"/>
</dbReference>
<dbReference type="PANTHER" id="PTHR12764:SF5">
    <property type="entry name" value="LD29485P"/>
    <property type="match status" value="1"/>
</dbReference>
<dbReference type="GO" id="GO:0035721">
    <property type="term" value="P:intraciliary retrograde transport"/>
    <property type="evidence" value="ECO:0007669"/>
    <property type="project" value="TreeGrafter"/>
</dbReference>
<evidence type="ECO:0000256" key="4">
    <source>
        <dbReference type="ARBA" id="ARBA00022737"/>
    </source>
</evidence>
<feature type="domain" description="IFT121/TULP4 N-terminal" evidence="5">
    <location>
        <begin position="1"/>
        <end position="74"/>
    </location>
</feature>
<dbReference type="InterPro" id="IPR036322">
    <property type="entry name" value="WD40_repeat_dom_sf"/>
</dbReference>
<keyword evidence="7" id="KW-1185">Reference proteome</keyword>
<evidence type="ECO:0000256" key="1">
    <source>
        <dbReference type="ARBA" id="ARBA00004496"/>
    </source>
</evidence>
<comment type="caution">
    <text evidence="6">The sequence shown here is derived from an EMBL/GenBank/DDBJ whole genome shotgun (WGS) entry which is preliminary data.</text>
</comment>
<dbReference type="GO" id="GO:0061512">
    <property type="term" value="P:protein localization to cilium"/>
    <property type="evidence" value="ECO:0007669"/>
    <property type="project" value="TreeGrafter"/>
</dbReference>
<evidence type="ECO:0000256" key="2">
    <source>
        <dbReference type="ARBA" id="ARBA00022490"/>
    </source>
</evidence>